<evidence type="ECO:0000313" key="2">
    <source>
        <dbReference type="EMBL" id="QBR83178.1"/>
    </source>
</evidence>
<feature type="transmembrane region" description="Helical" evidence="1">
    <location>
        <begin position="248"/>
        <end position="268"/>
    </location>
</feature>
<sequence length="437" mass="49451">MYFSISSQSKSFLVIAVSMISCLLLLINLSFKIVAVSGLVFTASSLLCPLITWLYLLALRQCSLAEQRHILNLSLMGVYIFSIGVYLLVNLPAAEYMHNNPVYQIVFEDIPKKFFATVFAFGVSFYLPHILFSRKRDSFFSSTKNAVLLAVFGGMSFFAVDFYFLFSVPRIQNFQLIFFDSFLICATLLLIIGVSYLAWSVSYGKDMKKKEKVVQKLPIFYYLVCIAVAILLICLACEYRLVTLNGQWTLTANGLLFPIALMSGTLIGELYGYRASILLTVILILAQLFFDALLMLAVALPSPDFFNLNPFYSIILPRRIPAATVALLIIFLSNGFLLDRLRRLPWLTSRAARMFIANFCARTLLVLVSYSLLFTGVYSYEQMLTLAFNAWVYKNIFELLILPLLVWVCHALEKRLQNEQDSSLSLTNTSKARSTIS</sequence>
<keyword evidence="1" id="KW-0812">Transmembrane</keyword>
<feature type="transmembrane region" description="Helical" evidence="1">
    <location>
        <begin position="219"/>
        <end position="242"/>
    </location>
</feature>
<feature type="transmembrane region" description="Helical" evidence="1">
    <location>
        <begin position="177"/>
        <end position="199"/>
    </location>
</feature>
<gene>
    <name evidence="2" type="ORF">E3983_01690</name>
</gene>
<keyword evidence="1" id="KW-1133">Transmembrane helix</keyword>
<dbReference type="AlphaFoldDB" id="A0AAX1EDI0"/>
<organism evidence="2 3">
    <name type="scientific">Legionella israelensis</name>
    <dbReference type="NCBI Taxonomy" id="454"/>
    <lineage>
        <taxon>Bacteria</taxon>
        <taxon>Pseudomonadati</taxon>
        <taxon>Pseudomonadota</taxon>
        <taxon>Gammaproteobacteria</taxon>
        <taxon>Legionellales</taxon>
        <taxon>Legionellaceae</taxon>
        <taxon>Legionella</taxon>
    </lineage>
</organism>
<feature type="transmembrane region" description="Helical" evidence="1">
    <location>
        <begin position="320"/>
        <end position="338"/>
    </location>
</feature>
<protein>
    <submittedName>
        <fullName evidence="2">VUT family protein</fullName>
    </submittedName>
</protein>
<dbReference type="Pfam" id="PF02592">
    <property type="entry name" value="Vut_1"/>
    <property type="match status" value="1"/>
</dbReference>
<feature type="transmembrane region" description="Helical" evidence="1">
    <location>
        <begin position="37"/>
        <end position="58"/>
    </location>
</feature>
<keyword evidence="1" id="KW-0472">Membrane</keyword>
<name>A0AAX1EDI0_9GAMM</name>
<reference evidence="2 3" key="1">
    <citation type="submission" date="2019-03" db="EMBL/GenBank/DDBJ databases">
        <title>Diverse conjugative elements silence natural transformation in Legionella species.</title>
        <authorList>
            <person name="Durieux I."/>
            <person name="Ginevra C."/>
            <person name="Attaiech L."/>
            <person name="Picq K."/>
            <person name="Juan P.A."/>
            <person name="Jarraud S."/>
            <person name="Charpentier X."/>
        </authorList>
    </citation>
    <scope>NUCLEOTIDE SEQUENCE [LARGE SCALE GENOMIC DNA]</scope>
    <source>
        <strain evidence="2 3">HL-0427-4011</strain>
    </source>
</reference>
<feature type="transmembrane region" description="Helical" evidence="1">
    <location>
        <begin position="145"/>
        <end position="165"/>
    </location>
</feature>
<feature type="transmembrane region" description="Helical" evidence="1">
    <location>
        <begin position="114"/>
        <end position="133"/>
    </location>
</feature>
<proteinExistence type="predicted"/>
<evidence type="ECO:0000256" key="1">
    <source>
        <dbReference type="SAM" id="Phobius"/>
    </source>
</evidence>
<dbReference type="InterPro" id="IPR003744">
    <property type="entry name" value="YhhQ"/>
</dbReference>
<feature type="transmembrane region" description="Helical" evidence="1">
    <location>
        <begin position="275"/>
        <end position="300"/>
    </location>
</feature>
<dbReference type="Proteomes" id="UP000295517">
    <property type="component" value="Chromosome"/>
</dbReference>
<evidence type="ECO:0000313" key="3">
    <source>
        <dbReference type="Proteomes" id="UP000295517"/>
    </source>
</evidence>
<accession>A0AAX1EDI0</accession>
<feature type="transmembrane region" description="Helical" evidence="1">
    <location>
        <begin position="12"/>
        <end position="31"/>
    </location>
</feature>
<feature type="transmembrane region" description="Helical" evidence="1">
    <location>
        <begin position="359"/>
        <end position="380"/>
    </location>
</feature>
<dbReference type="EMBL" id="CP038254">
    <property type="protein sequence ID" value="QBR83178.1"/>
    <property type="molecule type" value="Genomic_DNA"/>
</dbReference>
<feature type="transmembrane region" description="Helical" evidence="1">
    <location>
        <begin position="70"/>
        <end position="94"/>
    </location>
</feature>
<feature type="transmembrane region" description="Helical" evidence="1">
    <location>
        <begin position="392"/>
        <end position="412"/>
    </location>
</feature>